<organism evidence="8 9">
    <name type="scientific">Porphyra umbilicalis</name>
    <name type="common">Purple laver</name>
    <name type="synonym">Red alga</name>
    <dbReference type="NCBI Taxonomy" id="2786"/>
    <lineage>
        <taxon>Eukaryota</taxon>
        <taxon>Rhodophyta</taxon>
        <taxon>Bangiophyceae</taxon>
        <taxon>Bangiales</taxon>
        <taxon>Bangiaceae</taxon>
        <taxon>Porphyra</taxon>
    </lineage>
</organism>
<keyword evidence="4" id="KW-0914">Notch signaling pathway</keyword>
<gene>
    <name evidence="8" type="ORF">BU14_0072s0048</name>
</gene>
<dbReference type="Proteomes" id="UP000218209">
    <property type="component" value="Unassembled WGS sequence"/>
</dbReference>
<protein>
    <submittedName>
        <fullName evidence="8">Uncharacterized protein</fullName>
    </submittedName>
</protein>
<comment type="similarity">
    <text evidence="2">Belongs to the PEN-2 family.</text>
</comment>
<name>A0A1X6PFS3_PORUM</name>
<evidence type="ECO:0000256" key="6">
    <source>
        <dbReference type="ARBA" id="ARBA00023136"/>
    </source>
</evidence>
<feature type="transmembrane region" description="Helical" evidence="7">
    <location>
        <begin position="36"/>
        <end position="56"/>
    </location>
</feature>
<dbReference type="PANTHER" id="PTHR16318">
    <property type="entry name" value="GAMMA-SECRETASE SUBUNIT PEN-2"/>
    <property type="match status" value="1"/>
</dbReference>
<keyword evidence="6 7" id="KW-0472">Membrane</keyword>
<comment type="subcellular location">
    <subcellularLocation>
        <location evidence="1">Membrane</location>
        <topology evidence="1">Multi-pass membrane protein</topology>
    </subcellularLocation>
</comment>
<evidence type="ECO:0000256" key="3">
    <source>
        <dbReference type="ARBA" id="ARBA00022692"/>
    </source>
</evidence>
<keyword evidence="9" id="KW-1185">Reference proteome</keyword>
<evidence type="ECO:0000256" key="7">
    <source>
        <dbReference type="SAM" id="Phobius"/>
    </source>
</evidence>
<evidence type="ECO:0000256" key="2">
    <source>
        <dbReference type="ARBA" id="ARBA00009607"/>
    </source>
</evidence>
<evidence type="ECO:0000256" key="1">
    <source>
        <dbReference type="ARBA" id="ARBA00004141"/>
    </source>
</evidence>
<proteinExistence type="inferred from homology"/>
<dbReference type="GO" id="GO:0007219">
    <property type="term" value="P:Notch signaling pathway"/>
    <property type="evidence" value="ECO:0007669"/>
    <property type="project" value="UniProtKB-KW"/>
</dbReference>
<dbReference type="Pfam" id="PF10251">
    <property type="entry name" value="PEN-2"/>
    <property type="match status" value="1"/>
</dbReference>
<dbReference type="AlphaFoldDB" id="A0A1X6PFS3"/>
<sequence length="86" mass="9450">MFWVGAAGVPLMFPVAAMYFWSEARDPTASKVIRGYIFKGAALFVIYTVVLIAWFTTFQVFKNGALSGFSVLDENKTTSVLSTLAN</sequence>
<dbReference type="InterPro" id="IPR019379">
    <property type="entry name" value="Gamma_Secretase_Asp_P_PEN2"/>
</dbReference>
<dbReference type="EMBL" id="KV918787">
    <property type="protein sequence ID" value="OSX79690.1"/>
    <property type="molecule type" value="Genomic_DNA"/>
</dbReference>
<dbReference type="PANTHER" id="PTHR16318:SF0">
    <property type="entry name" value="GAMMA-SECRETASE SUBUNIT PEN-2"/>
    <property type="match status" value="1"/>
</dbReference>
<dbReference type="GO" id="GO:0070765">
    <property type="term" value="C:gamma-secretase complex"/>
    <property type="evidence" value="ECO:0007669"/>
    <property type="project" value="TreeGrafter"/>
</dbReference>
<accession>A0A1X6PFS3</accession>
<evidence type="ECO:0000256" key="5">
    <source>
        <dbReference type="ARBA" id="ARBA00022989"/>
    </source>
</evidence>
<evidence type="ECO:0000313" key="9">
    <source>
        <dbReference type="Proteomes" id="UP000218209"/>
    </source>
</evidence>
<dbReference type="OrthoDB" id="524898at2759"/>
<reference evidence="8 9" key="1">
    <citation type="submission" date="2017-03" db="EMBL/GenBank/DDBJ databases">
        <title>WGS assembly of Porphyra umbilicalis.</title>
        <authorList>
            <person name="Brawley S.H."/>
            <person name="Blouin N.A."/>
            <person name="Ficko-Blean E."/>
            <person name="Wheeler G.L."/>
            <person name="Lohr M."/>
            <person name="Goodson H.V."/>
            <person name="Jenkins J.W."/>
            <person name="Blaby-Haas C.E."/>
            <person name="Helliwell K.E."/>
            <person name="Chan C."/>
            <person name="Marriage T."/>
            <person name="Bhattacharya D."/>
            <person name="Klein A.S."/>
            <person name="Badis Y."/>
            <person name="Brodie J."/>
            <person name="Cao Y."/>
            <person name="Collen J."/>
            <person name="Dittami S.M."/>
            <person name="Gachon C.M."/>
            <person name="Green B.R."/>
            <person name="Karpowicz S."/>
            <person name="Kim J.W."/>
            <person name="Kudahl U."/>
            <person name="Lin S."/>
            <person name="Michel G."/>
            <person name="Mittag M."/>
            <person name="Olson B.J."/>
            <person name="Pangilinan J."/>
            <person name="Peng Y."/>
            <person name="Qiu H."/>
            <person name="Shu S."/>
            <person name="Singer J.T."/>
            <person name="Smith A.G."/>
            <person name="Sprecher B.N."/>
            <person name="Wagner V."/>
            <person name="Wang W."/>
            <person name="Wang Z.-Y."/>
            <person name="Yan J."/>
            <person name="Yarish C."/>
            <person name="Zoeuner-Riek S."/>
            <person name="Zhuang Y."/>
            <person name="Zou Y."/>
            <person name="Lindquist E.A."/>
            <person name="Grimwood J."/>
            <person name="Barry K."/>
            <person name="Rokhsar D.S."/>
            <person name="Schmutz J."/>
            <person name="Stiller J.W."/>
            <person name="Grossman A.R."/>
            <person name="Prochnik S.E."/>
        </authorList>
    </citation>
    <scope>NUCLEOTIDE SEQUENCE [LARGE SCALE GENOMIC DNA]</scope>
    <source>
        <strain evidence="8">4086291</strain>
    </source>
</reference>
<keyword evidence="5 7" id="KW-1133">Transmembrane helix</keyword>
<feature type="transmembrane region" description="Helical" evidence="7">
    <location>
        <begin position="6"/>
        <end position="24"/>
    </location>
</feature>
<evidence type="ECO:0000256" key="4">
    <source>
        <dbReference type="ARBA" id="ARBA00022976"/>
    </source>
</evidence>
<evidence type="ECO:0000313" key="8">
    <source>
        <dbReference type="EMBL" id="OSX79690.1"/>
    </source>
</evidence>
<keyword evidence="3 7" id="KW-0812">Transmembrane</keyword>